<dbReference type="GO" id="GO:0071555">
    <property type="term" value="P:cell wall organization"/>
    <property type="evidence" value="ECO:0007669"/>
    <property type="project" value="UniProtKB-KW"/>
</dbReference>
<dbReference type="Pfam" id="PF03639">
    <property type="entry name" value="Glyco_hydro_81"/>
    <property type="match status" value="1"/>
</dbReference>
<evidence type="ECO:0000259" key="10">
    <source>
        <dbReference type="Pfam" id="PF17652"/>
    </source>
</evidence>
<comment type="catalytic activity">
    <reaction evidence="1">
        <text>Hydrolysis of (1-&gt;3)-beta-D-glucosidic linkages in (1-&gt;3)-beta-D-glucans.</text>
        <dbReference type="EC" id="3.2.1.39"/>
    </reaction>
</comment>
<dbReference type="InterPro" id="IPR040451">
    <property type="entry name" value="GH81_N"/>
</dbReference>
<dbReference type="GO" id="GO:0042973">
    <property type="term" value="F:glucan endo-1,3-beta-D-glucosidase activity"/>
    <property type="evidence" value="ECO:0007669"/>
    <property type="project" value="UniProtKB-EC"/>
</dbReference>
<gene>
    <name evidence="11" type="ORF">BB560_006122</name>
</gene>
<evidence type="ECO:0000313" key="11">
    <source>
        <dbReference type="EMBL" id="PVU91455.1"/>
    </source>
</evidence>
<evidence type="ECO:0000313" key="12">
    <source>
        <dbReference type="Proteomes" id="UP000245609"/>
    </source>
</evidence>
<dbReference type="PROSITE" id="PS52008">
    <property type="entry name" value="GH81"/>
    <property type="match status" value="1"/>
</dbReference>
<dbReference type="InterPro" id="IPR005200">
    <property type="entry name" value="Endo-beta-glucanase"/>
</dbReference>
<evidence type="ECO:0000259" key="9">
    <source>
        <dbReference type="Pfam" id="PF03639"/>
    </source>
</evidence>
<dbReference type="PANTHER" id="PTHR31983:SF0">
    <property type="entry name" value="GLUCAN ENDO-1,3-BETA-D-GLUCOSIDASE 2"/>
    <property type="match status" value="1"/>
</dbReference>
<evidence type="ECO:0000256" key="3">
    <source>
        <dbReference type="ARBA" id="ARBA00012780"/>
    </source>
</evidence>
<dbReference type="Gene3D" id="2.70.98.30">
    <property type="entry name" value="Golgi alpha-mannosidase II, domain 4"/>
    <property type="match status" value="1"/>
</dbReference>
<keyword evidence="4" id="KW-0378">Hydrolase</keyword>
<protein>
    <recommendedName>
        <fullName evidence="3">glucan endo-1,3-beta-D-glucosidase</fullName>
        <ecNumber evidence="3">3.2.1.39</ecNumber>
    </recommendedName>
</protein>
<feature type="domain" description="Glycosyl hydrolase family 81 C-terminal" evidence="10">
    <location>
        <begin position="332"/>
        <end position="678"/>
    </location>
</feature>
<dbReference type="Proteomes" id="UP000245609">
    <property type="component" value="Unassembled WGS sequence"/>
</dbReference>
<sequence length="682" mass="76656">MQAENTSIPLECEPSVQLESYPSSDAAAMPFSTVQNNYAPNQLWGKIKAPYPTNKWWMNFVLENGDQPIYCVPYTVKSSIDGLQFFYPQPSPSNISVTMSTLSEWSISSREGFTSRQVECFDDISMTYSWTTKSSASGASMSVPFVKGSPYMTIKYNQTTPKFSYPSARITSVLRDASKLSLKVVLENGRVWGMYSSEPIDLYVTQSGDIISDKPYNGYLRFTYFSDPNNYAQQFQVMKNYSRGIPIGVNVSFSRNTIIHNYVLANISNKSDVLMLGLPHHKQLLGNPSGVSGISKFTSLKGDLLPVAGNPWVLTYNNLNTIQFRYSKQIPDANKSEIQNALNSEFKPENPVSQDTSVYFRGKALSRMARFALIADELGSYAKRDVIIANLKSNIEYWLSSRISNPLRYDQTWGGICSQQSISDPGADFGNGRYNDHYFHYGYFIYAAAVIIKLAVDGGFWAQAWKPHLDAILGDYANIESNTTYFTRIRHMDLYDGHSWASGLFVFGLNRNQESTSEAVNAYYAAYLYALATNNAQSAETYNLLLTSEITSAQFYWQTAPGRGIYNDSFASNYIVGILWETSAQYTTWFGNNAEYIYGIQMLPFTPITFALLDKSWLTSAWPTIKARSINNNPSMEESWKGFMLMAGSIVDKNGNYPAIKALNNFDNGNSKTNTLWWSSVC</sequence>
<reference evidence="11 12" key="1">
    <citation type="journal article" date="2018" name="MBio">
        <title>Comparative Genomics Reveals the Core Gene Toolbox for the Fungus-Insect Symbiosis.</title>
        <authorList>
            <person name="Wang Y."/>
            <person name="Stata M."/>
            <person name="Wang W."/>
            <person name="Stajich J.E."/>
            <person name="White M.M."/>
            <person name="Moncalvo J.M."/>
        </authorList>
    </citation>
    <scope>NUCLEOTIDE SEQUENCE [LARGE SCALE GENOMIC DNA]</scope>
    <source>
        <strain evidence="11 12">SC-DP-2</strain>
    </source>
</reference>
<evidence type="ECO:0000256" key="7">
    <source>
        <dbReference type="ARBA" id="ARBA00023316"/>
    </source>
</evidence>
<dbReference type="EC" id="3.2.1.39" evidence="3"/>
<comment type="similarity">
    <text evidence="2">Belongs to the glycosyl hydrolase 81 family.</text>
</comment>
<dbReference type="GO" id="GO:0000272">
    <property type="term" value="P:polysaccharide catabolic process"/>
    <property type="evidence" value="ECO:0007669"/>
    <property type="project" value="UniProtKB-KW"/>
</dbReference>
<keyword evidence="8" id="KW-0624">Polysaccharide degradation</keyword>
<name>A0A2T9YGK8_9FUNG</name>
<comment type="caution">
    <text evidence="11">The sequence shown here is derived from an EMBL/GenBank/DDBJ whole genome shotgun (WGS) entry which is preliminary data.</text>
</comment>
<evidence type="ECO:0000256" key="8">
    <source>
        <dbReference type="ARBA" id="ARBA00023326"/>
    </source>
</evidence>
<dbReference type="InterPro" id="IPR040720">
    <property type="entry name" value="GH81_C"/>
</dbReference>
<feature type="domain" description="Glycosyl hydrolase family 81 N-terminal" evidence="9">
    <location>
        <begin position="48"/>
        <end position="324"/>
    </location>
</feature>
<dbReference type="AlphaFoldDB" id="A0A2T9YGK8"/>
<proteinExistence type="inferred from homology"/>
<keyword evidence="5" id="KW-0119">Carbohydrate metabolism</keyword>
<keyword evidence="7" id="KW-0961">Cell wall biogenesis/degradation</keyword>
<keyword evidence="12" id="KW-1185">Reference proteome</keyword>
<dbReference type="Pfam" id="PF17652">
    <property type="entry name" value="Glyco_hydro81C"/>
    <property type="match status" value="1"/>
</dbReference>
<dbReference type="OrthoDB" id="4473401at2759"/>
<keyword evidence="6" id="KW-0326">Glycosidase</keyword>
<evidence type="ECO:0000256" key="2">
    <source>
        <dbReference type="ARBA" id="ARBA00010730"/>
    </source>
</evidence>
<dbReference type="PANTHER" id="PTHR31983">
    <property type="entry name" value="ENDO-1,3(4)-BETA-GLUCANASE 1"/>
    <property type="match status" value="1"/>
</dbReference>
<evidence type="ECO:0000256" key="5">
    <source>
        <dbReference type="ARBA" id="ARBA00023277"/>
    </source>
</evidence>
<evidence type="ECO:0000256" key="1">
    <source>
        <dbReference type="ARBA" id="ARBA00000382"/>
    </source>
</evidence>
<evidence type="ECO:0000256" key="6">
    <source>
        <dbReference type="ARBA" id="ARBA00023295"/>
    </source>
</evidence>
<accession>A0A2T9YGK8</accession>
<dbReference type="EMBL" id="MBFS01002866">
    <property type="protein sequence ID" value="PVU91455.1"/>
    <property type="molecule type" value="Genomic_DNA"/>
</dbReference>
<evidence type="ECO:0000256" key="4">
    <source>
        <dbReference type="ARBA" id="ARBA00022801"/>
    </source>
</evidence>
<dbReference type="STRING" id="133381.A0A2T9YGK8"/>
<organism evidence="11 12">
    <name type="scientific">Smittium megazygosporum</name>
    <dbReference type="NCBI Taxonomy" id="133381"/>
    <lineage>
        <taxon>Eukaryota</taxon>
        <taxon>Fungi</taxon>
        <taxon>Fungi incertae sedis</taxon>
        <taxon>Zoopagomycota</taxon>
        <taxon>Kickxellomycotina</taxon>
        <taxon>Harpellomycetes</taxon>
        <taxon>Harpellales</taxon>
        <taxon>Legeriomycetaceae</taxon>
        <taxon>Smittium</taxon>
    </lineage>
</organism>
<dbReference type="GO" id="GO:0052861">
    <property type="term" value="F:endo-1,3(4)-beta-glucanase activity"/>
    <property type="evidence" value="ECO:0007669"/>
    <property type="project" value="InterPro"/>
</dbReference>